<accession>A0A1E3PXN8</accession>
<dbReference type="OrthoDB" id="10421671at2759"/>
<sequence length="184" mass="20998">MNPNSRRAALLALKQKHTDDLNDHITEFEILCSQVLWPDETKASLFLETLSLGLKSSIRRSDVDLESYEKVKQKAQRMEREFQNTTKQRATQKTGQNEVRTVSNPDFRVDYLKKGLCFNCGNKGIWQGPAQSLSGIPLRQLSRSLQWSFLLISSVTLRKTPSPTDRLRRGCGRHCIFGGNKDTE</sequence>
<dbReference type="EMBL" id="KV454301">
    <property type="protein sequence ID" value="ODQ70044.1"/>
    <property type="molecule type" value="Genomic_DNA"/>
</dbReference>
<dbReference type="STRING" id="675824.A0A1E3PXN8"/>
<reference evidence="1 2" key="1">
    <citation type="journal article" date="2016" name="Proc. Natl. Acad. Sci. U.S.A.">
        <title>Comparative genomics of biotechnologically important yeasts.</title>
        <authorList>
            <person name="Riley R."/>
            <person name="Haridas S."/>
            <person name="Wolfe K.H."/>
            <person name="Lopes M.R."/>
            <person name="Hittinger C.T."/>
            <person name="Goeker M."/>
            <person name="Salamov A.A."/>
            <person name="Wisecaver J.H."/>
            <person name="Long T.M."/>
            <person name="Calvey C.H."/>
            <person name="Aerts A.L."/>
            <person name="Barry K.W."/>
            <person name="Choi C."/>
            <person name="Clum A."/>
            <person name="Coughlan A.Y."/>
            <person name="Deshpande S."/>
            <person name="Douglass A.P."/>
            <person name="Hanson S.J."/>
            <person name="Klenk H.-P."/>
            <person name="LaButti K.M."/>
            <person name="Lapidus A."/>
            <person name="Lindquist E.A."/>
            <person name="Lipzen A.M."/>
            <person name="Meier-Kolthoff J.P."/>
            <person name="Ohm R.A."/>
            <person name="Otillar R.P."/>
            <person name="Pangilinan J.L."/>
            <person name="Peng Y."/>
            <person name="Rokas A."/>
            <person name="Rosa C.A."/>
            <person name="Scheuner C."/>
            <person name="Sibirny A.A."/>
            <person name="Slot J.C."/>
            <person name="Stielow J.B."/>
            <person name="Sun H."/>
            <person name="Kurtzman C.P."/>
            <person name="Blackwell M."/>
            <person name="Grigoriev I.V."/>
            <person name="Jeffries T.W."/>
        </authorList>
    </citation>
    <scope>NUCLEOTIDE SEQUENCE [LARGE SCALE GENOMIC DNA]</scope>
    <source>
        <strain evidence="1 2">NRRL Y-11557</strain>
    </source>
</reference>
<dbReference type="AlphaFoldDB" id="A0A1E3PXN8"/>
<proteinExistence type="predicted"/>
<protein>
    <recommendedName>
        <fullName evidence="3">Retrotransposon gag domain-containing protein</fullName>
    </recommendedName>
</protein>
<gene>
    <name evidence="1" type="ORF">LIPSTDRAFT_173730</name>
</gene>
<evidence type="ECO:0000313" key="1">
    <source>
        <dbReference type="EMBL" id="ODQ70044.1"/>
    </source>
</evidence>
<organism evidence="1 2">
    <name type="scientific">Lipomyces starkeyi NRRL Y-11557</name>
    <dbReference type="NCBI Taxonomy" id="675824"/>
    <lineage>
        <taxon>Eukaryota</taxon>
        <taxon>Fungi</taxon>
        <taxon>Dikarya</taxon>
        <taxon>Ascomycota</taxon>
        <taxon>Saccharomycotina</taxon>
        <taxon>Lipomycetes</taxon>
        <taxon>Lipomycetales</taxon>
        <taxon>Lipomycetaceae</taxon>
        <taxon>Lipomyces</taxon>
    </lineage>
</organism>
<keyword evidence="2" id="KW-1185">Reference proteome</keyword>
<evidence type="ECO:0000313" key="2">
    <source>
        <dbReference type="Proteomes" id="UP000094385"/>
    </source>
</evidence>
<evidence type="ECO:0008006" key="3">
    <source>
        <dbReference type="Google" id="ProtNLM"/>
    </source>
</evidence>
<dbReference type="Proteomes" id="UP000094385">
    <property type="component" value="Unassembled WGS sequence"/>
</dbReference>
<name>A0A1E3PXN8_LIPST</name>